<dbReference type="Pfam" id="PF04981">
    <property type="entry name" value="NMD3"/>
    <property type="match status" value="1"/>
</dbReference>
<dbReference type="RefSeq" id="XP_003746771.1">
    <property type="nucleotide sequence ID" value="XM_003746723.2"/>
</dbReference>
<reference evidence="13" key="1">
    <citation type="submission" date="2025-08" db="UniProtKB">
        <authorList>
            <consortium name="RefSeq"/>
        </authorList>
    </citation>
    <scope>IDENTIFICATION</scope>
</reference>
<dbReference type="InterPro" id="IPR039768">
    <property type="entry name" value="Nmd3"/>
</dbReference>
<dbReference type="Pfam" id="PF21193">
    <property type="entry name" value="NMD_SH3"/>
    <property type="match status" value="1"/>
</dbReference>
<evidence type="ECO:0000256" key="5">
    <source>
        <dbReference type="ARBA" id="ARBA00022490"/>
    </source>
</evidence>
<keyword evidence="4 8" id="KW-0813">Transport</keyword>
<evidence type="ECO:0000259" key="11">
    <source>
        <dbReference type="Pfam" id="PF21193"/>
    </source>
</evidence>
<comment type="function">
    <text evidence="1 8">Acts as an adapter for the XPO1/CRM1-mediated export of the 60S ribosomal subunit.</text>
</comment>
<organism evidence="12 13">
    <name type="scientific">Galendromus occidentalis</name>
    <name type="common">western predatory mite</name>
    <dbReference type="NCBI Taxonomy" id="34638"/>
    <lineage>
        <taxon>Eukaryota</taxon>
        <taxon>Metazoa</taxon>
        <taxon>Ecdysozoa</taxon>
        <taxon>Arthropoda</taxon>
        <taxon>Chelicerata</taxon>
        <taxon>Arachnida</taxon>
        <taxon>Acari</taxon>
        <taxon>Parasitiformes</taxon>
        <taxon>Mesostigmata</taxon>
        <taxon>Gamasina</taxon>
        <taxon>Phytoseioidea</taxon>
        <taxon>Phytoseiidae</taxon>
        <taxon>Typhlodrominae</taxon>
        <taxon>Galendromus</taxon>
    </lineage>
</organism>
<accession>A0AAJ6QX59</accession>
<sequence>MEYIDGEAVPTTGRILCCRCGIPIAPNPANMCVDCLSREVDITESIPKQGVLQFCKGCERYLQPPAQWVVASLESRELLAICLKRIKGLNKVRLIDAGFIWTEPHSKRVKVKLTIQKEVMGGAIIEQAFIVEFTVNGLMCDQCHRREAKDFWRAVVQCRQKVDHKKTLFYMEQLILKYDAHKDAINIKMVHEGIDFFFTKKDEARKLVQFFQTMVPIKSVESQQLISHDIHSNNFNYKTTFSVEIAPVCKGDVVCLPTVLARHLGSIGQICICLRVTASVHVIDPATLQLAEIPSHLYWKTPFRGLFAPKHLVEYIVMEIERIGESQMVTFAGQGKLSDRHVLANVFVIRASELGTHENYIHCKTHLGHYLREGDSVLGFDLANANLNDPNLNKLPSDKVPEVVLIRKYWGSKADRAQRRRWRLKRMNLDLDDSSSVGRDFNEFCEDLEEDPALRQNVNIYKDSEKIAVESEAGDAPHISLQEMLDDMTLDDEAMDDADTASMEENG</sequence>
<dbReference type="Pfam" id="PF21192">
    <property type="entry name" value="OB_NMD3"/>
    <property type="match status" value="1"/>
</dbReference>
<evidence type="ECO:0000313" key="13">
    <source>
        <dbReference type="RefSeq" id="XP_003746771.1"/>
    </source>
</evidence>
<evidence type="ECO:0000259" key="10">
    <source>
        <dbReference type="Pfam" id="PF21192"/>
    </source>
</evidence>
<evidence type="ECO:0000256" key="7">
    <source>
        <dbReference type="ARBA" id="ARBA00023242"/>
    </source>
</evidence>
<name>A0AAJ6QX59_9ACAR</name>
<dbReference type="AlphaFoldDB" id="A0AAJ6QX59"/>
<dbReference type="CTD" id="51068"/>
<dbReference type="Proteomes" id="UP000694867">
    <property type="component" value="Unplaced"/>
</dbReference>
<comment type="similarity">
    <text evidence="2 8">Belongs to the NMD3 family.</text>
</comment>
<gene>
    <name evidence="13" type="primary">LOC100902563</name>
</gene>
<proteinExistence type="inferred from homology"/>
<feature type="domain" description="60S ribosomal export protein NMD3 OB-fold" evidence="10">
    <location>
        <begin position="312"/>
        <end position="408"/>
    </location>
</feature>
<evidence type="ECO:0000259" key="9">
    <source>
        <dbReference type="Pfam" id="PF04981"/>
    </source>
</evidence>
<dbReference type="KEGG" id="goe:100902563"/>
<feature type="domain" description="60S ribosomal export protein NMD3 SH3" evidence="11">
    <location>
        <begin position="248"/>
        <end position="295"/>
    </location>
</feature>
<dbReference type="InterPro" id="IPR048898">
    <property type="entry name" value="OB_NMD3"/>
</dbReference>
<dbReference type="GeneID" id="100902563"/>
<dbReference type="InterPro" id="IPR007064">
    <property type="entry name" value="Nmd3_N"/>
</dbReference>
<dbReference type="GO" id="GO:0043023">
    <property type="term" value="F:ribosomal large subunit binding"/>
    <property type="evidence" value="ECO:0007669"/>
    <property type="project" value="InterPro"/>
</dbReference>
<comment type="subcellular location">
    <subcellularLocation>
        <location evidence="8">Cytoplasm</location>
    </subcellularLocation>
    <subcellularLocation>
        <location evidence="8">Nucleus</location>
    </subcellularLocation>
</comment>
<evidence type="ECO:0000256" key="1">
    <source>
        <dbReference type="ARBA" id="ARBA00002269"/>
    </source>
</evidence>
<evidence type="ECO:0000256" key="3">
    <source>
        <dbReference type="ARBA" id="ARBA00017035"/>
    </source>
</evidence>
<dbReference type="GO" id="GO:0000055">
    <property type="term" value="P:ribosomal large subunit export from nucleus"/>
    <property type="evidence" value="ECO:0007669"/>
    <property type="project" value="TreeGrafter"/>
</dbReference>
<dbReference type="GO" id="GO:0005737">
    <property type="term" value="C:cytoplasm"/>
    <property type="evidence" value="ECO:0007669"/>
    <property type="project" value="UniProtKB-SubCell"/>
</dbReference>
<dbReference type="PANTHER" id="PTHR12746:SF2">
    <property type="entry name" value="60S RIBOSOMAL EXPORT PROTEIN NMD3"/>
    <property type="match status" value="1"/>
</dbReference>
<evidence type="ECO:0000256" key="4">
    <source>
        <dbReference type="ARBA" id="ARBA00022448"/>
    </source>
</evidence>
<dbReference type="GO" id="GO:0005634">
    <property type="term" value="C:nucleus"/>
    <property type="evidence" value="ECO:0007669"/>
    <property type="project" value="UniProtKB-SubCell"/>
</dbReference>
<protein>
    <recommendedName>
        <fullName evidence="3 8">60S ribosomal export protein NMD3</fullName>
    </recommendedName>
</protein>
<keyword evidence="6 8" id="KW-0653">Protein transport</keyword>
<keyword evidence="7 8" id="KW-0539">Nucleus</keyword>
<dbReference type="PANTHER" id="PTHR12746">
    <property type="entry name" value="NONSENSE-MEDIATED MRNA DECAY PROTEIN 3"/>
    <property type="match status" value="1"/>
</dbReference>
<evidence type="ECO:0000256" key="6">
    <source>
        <dbReference type="ARBA" id="ARBA00022927"/>
    </source>
</evidence>
<keyword evidence="5 8" id="KW-0963">Cytoplasm</keyword>
<keyword evidence="12" id="KW-1185">Reference proteome</keyword>
<evidence type="ECO:0000256" key="8">
    <source>
        <dbReference type="RuleBase" id="RU364108"/>
    </source>
</evidence>
<feature type="domain" description="Nmd3 N-terminal" evidence="9">
    <location>
        <begin position="17"/>
        <end position="245"/>
    </location>
</feature>
<dbReference type="GO" id="GO:0015031">
    <property type="term" value="P:protein transport"/>
    <property type="evidence" value="ECO:0007669"/>
    <property type="project" value="UniProtKB-KW"/>
</dbReference>
<dbReference type="InterPro" id="IPR048899">
    <property type="entry name" value="NMD_SH3"/>
</dbReference>
<evidence type="ECO:0000313" key="12">
    <source>
        <dbReference type="Proteomes" id="UP000694867"/>
    </source>
</evidence>
<evidence type="ECO:0000256" key="2">
    <source>
        <dbReference type="ARBA" id="ARBA00009794"/>
    </source>
</evidence>